<comment type="caution">
    <text evidence="2">The sequence shown here is derived from an EMBL/GenBank/DDBJ whole genome shotgun (WGS) entry which is preliminary data.</text>
</comment>
<dbReference type="GO" id="GO:0003743">
    <property type="term" value="F:translation initiation factor activity"/>
    <property type="evidence" value="ECO:0007669"/>
    <property type="project" value="UniProtKB-KW"/>
</dbReference>
<dbReference type="Proteomes" id="UP000634136">
    <property type="component" value="Unassembled WGS sequence"/>
</dbReference>
<evidence type="ECO:0000313" key="2">
    <source>
        <dbReference type="EMBL" id="KAF7827307.1"/>
    </source>
</evidence>
<organism evidence="2 3">
    <name type="scientific">Senna tora</name>
    <dbReference type="NCBI Taxonomy" id="362788"/>
    <lineage>
        <taxon>Eukaryota</taxon>
        <taxon>Viridiplantae</taxon>
        <taxon>Streptophyta</taxon>
        <taxon>Embryophyta</taxon>
        <taxon>Tracheophyta</taxon>
        <taxon>Spermatophyta</taxon>
        <taxon>Magnoliopsida</taxon>
        <taxon>eudicotyledons</taxon>
        <taxon>Gunneridae</taxon>
        <taxon>Pentapetalae</taxon>
        <taxon>rosids</taxon>
        <taxon>fabids</taxon>
        <taxon>Fabales</taxon>
        <taxon>Fabaceae</taxon>
        <taxon>Caesalpinioideae</taxon>
        <taxon>Cassia clade</taxon>
        <taxon>Senna</taxon>
    </lineage>
</organism>
<keyword evidence="1" id="KW-1133">Transmembrane helix</keyword>
<proteinExistence type="predicted"/>
<evidence type="ECO:0000256" key="1">
    <source>
        <dbReference type="SAM" id="Phobius"/>
    </source>
</evidence>
<gene>
    <name evidence="2" type="ORF">G2W53_018471</name>
</gene>
<dbReference type="EMBL" id="JAAIUW010000006">
    <property type="protein sequence ID" value="KAF7827307.1"/>
    <property type="molecule type" value="Genomic_DNA"/>
</dbReference>
<name>A0A834TTS6_9FABA</name>
<protein>
    <submittedName>
        <fullName evidence="2">Eukaryotic translation initiation factor 3 subunit M-like</fullName>
    </submittedName>
</protein>
<keyword evidence="1" id="KW-0472">Membrane</keyword>
<sequence length="630" mass="71721">MIERIMIEETHQSELELVVLELQKSQKSMEDRLTNLEAMLWLFLPDKFGQEAEVIEASDVDLRSEHLGDEQLYREKNHHSISAISQASAAMEVEDDEQEIKTEGQSDSYDFLKIPARIFSTDLQINCSLINSLIFSCAKWNIGDNDDLICVYDPGGEMFSTWLSKFHTQWFGQKILCVLLGSISKILTSYPRILNWDFVTALGGVCFPVSSFVCLKYQCCEGEAETKGRILTLKIEGGSYGAIWEVLIVDLESIKVAEIQYRDVLVWTTTITGHSQGEHMNDALWFFSEIQLTKEKKICVVDMLGFIILLFDPGEIVVKSLQWLLLQETCLCHIVKLGICKTFSFIIAMIPYWCCCFQELTIWVSIMLIVVIVIHPGGIIGCIPFLYNYKAYSLYYENCNFCERISTCLVEGGSWLFGLQKEAHLKILFNLHNLLETPYNQFYVYFKALNLAVNGEGIEHVIPSFAEMDSFLNGPFFVAKWAIFCCYCTNNGLKCVFPQYLCREAKPKILDKVAHLLIDEEEIFCYGPSSMHFLNMEEVAFALEDNYVEVEIEVVGNISYVKVAGEDWSKLSKTFPNIQLEDKLIFDGGSIDMNRKKGSGPSPSDKSPGAQRVNHLAIVRGRRCKFVIFS</sequence>
<dbReference type="AlphaFoldDB" id="A0A834TTS6"/>
<keyword evidence="3" id="KW-1185">Reference proteome</keyword>
<accession>A0A834TTS6</accession>
<keyword evidence="2" id="KW-0648">Protein biosynthesis</keyword>
<feature type="transmembrane region" description="Helical" evidence="1">
    <location>
        <begin position="360"/>
        <end position="387"/>
    </location>
</feature>
<reference evidence="2" key="1">
    <citation type="submission" date="2020-09" db="EMBL/GenBank/DDBJ databases">
        <title>Genome-Enabled Discovery of Anthraquinone Biosynthesis in Senna tora.</title>
        <authorList>
            <person name="Kang S.-H."/>
            <person name="Pandey R.P."/>
            <person name="Lee C.-M."/>
            <person name="Sim J.-S."/>
            <person name="Jeong J.-T."/>
            <person name="Choi B.-S."/>
            <person name="Jung M."/>
            <person name="Ginzburg D."/>
            <person name="Zhao K."/>
            <person name="Won S.Y."/>
            <person name="Oh T.-J."/>
            <person name="Yu Y."/>
            <person name="Kim N.-H."/>
            <person name="Lee O.R."/>
            <person name="Lee T.-H."/>
            <person name="Bashyal P."/>
            <person name="Kim T.-S."/>
            <person name="Lee W.-H."/>
            <person name="Kawkins C."/>
            <person name="Kim C.-K."/>
            <person name="Kim J.S."/>
            <person name="Ahn B.O."/>
            <person name="Rhee S.Y."/>
            <person name="Sohng J.K."/>
        </authorList>
    </citation>
    <scope>NUCLEOTIDE SEQUENCE</scope>
    <source>
        <tissue evidence="2">Leaf</tissue>
    </source>
</reference>
<evidence type="ECO:0000313" key="3">
    <source>
        <dbReference type="Proteomes" id="UP000634136"/>
    </source>
</evidence>
<dbReference type="OrthoDB" id="10267031at2759"/>
<keyword evidence="2" id="KW-0396">Initiation factor</keyword>
<keyword evidence="1" id="KW-0812">Transmembrane</keyword>